<evidence type="ECO:0000313" key="1">
    <source>
        <dbReference type="EMBL" id="KAK4103545.1"/>
    </source>
</evidence>
<organism evidence="1 2">
    <name type="scientific">Parathielavia hyrcaniae</name>
    <dbReference type="NCBI Taxonomy" id="113614"/>
    <lineage>
        <taxon>Eukaryota</taxon>
        <taxon>Fungi</taxon>
        <taxon>Dikarya</taxon>
        <taxon>Ascomycota</taxon>
        <taxon>Pezizomycotina</taxon>
        <taxon>Sordariomycetes</taxon>
        <taxon>Sordariomycetidae</taxon>
        <taxon>Sordariales</taxon>
        <taxon>Chaetomiaceae</taxon>
        <taxon>Parathielavia</taxon>
    </lineage>
</organism>
<sequence>MILCTRPLKTIYSCRTAGRRLVFVERMTISSNKMRRQLIVMHVGDYGQGILERGPGSGALCENLSACRGSG</sequence>
<accession>A0AAN6Q4Q5</accession>
<proteinExistence type="predicted"/>
<dbReference type="EMBL" id="MU863628">
    <property type="protein sequence ID" value="KAK4103545.1"/>
    <property type="molecule type" value="Genomic_DNA"/>
</dbReference>
<protein>
    <submittedName>
        <fullName evidence="1">Uncharacterized protein</fullName>
    </submittedName>
</protein>
<name>A0AAN6Q4Q5_9PEZI</name>
<evidence type="ECO:0000313" key="2">
    <source>
        <dbReference type="Proteomes" id="UP001305647"/>
    </source>
</evidence>
<dbReference type="AlphaFoldDB" id="A0AAN6Q4Q5"/>
<comment type="caution">
    <text evidence="1">The sequence shown here is derived from an EMBL/GenBank/DDBJ whole genome shotgun (WGS) entry which is preliminary data.</text>
</comment>
<keyword evidence="2" id="KW-1185">Reference proteome</keyword>
<reference evidence="1" key="1">
    <citation type="journal article" date="2023" name="Mol. Phylogenet. Evol.">
        <title>Genome-scale phylogeny and comparative genomics of the fungal order Sordariales.</title>
        <authorList>
            <person name="Hensen N."/>
            <person name="Bonometti L."/>
            <person name="Westerberg I."/>
            <person name="Brannstrom I.O."/>
            <person name="Guillou S."/>
            <person name="Cros-Aarteil S."/>
            <person name="Calhoun S."/>
            <person name="Haridas S."/>
            <person name="Kuo A."/>
            <person name="Mondo S."/>
            <person name="Pangilinan J."/>
            <person name="Riley R."/>
            <person name="LaButti K."/>
            <person name="Andreopoulos B."/>
            <person name="Lipzen A."/>
            <person name="Chen C."/>
            <person name="Yan M."/>
            <person name="Daum C."/>
            <person name="Ng V."/>
            <person name="Clum A."/>
            <person name="Steindorff A."/>
            <person name="Ohm R.A."/>
            <person name="Martin F."/>
            <person name="Silar P."/>
            <person name="Natvig D.O."/>
            <person name="Lalanne C."/>
            <person name="Gautier V."/>
            <person name="Ament-Velasquez S.L."/>
            <person name="Kruys A."/>
            <person name="Hutchinson M.I."/>
            <person name="Powell A.J."/>
            <person name="Barry K."/>
            <person name="Miller A.N."/>
            <person name="Grigoriev I.V."/>
            <person name="Debuchy R."/>
            <person name="Gladieux P."/>
            <person name="Hiltunen Thoren M."/>
            <person name="Johannesson H."/>
        </authorList>
    </citation>
    <scope>NUCLEOTIDE SEQUENCE</scope>
    <source>
        <strain evidence="1">CBS 757.83</strain>
    </source>
</reference>
<dbReference type="Proteomes" id="UP001305647">
    <property type="component" value="Unassembled WGS sequence"/>
</dbReference>
<reference evidence="1" key="2">
    <citation type="submission" date="2023-05" db="EMBL/GenBank/DDBJ databases">
        <authorList>
            <consortium name="Lawrence Berkeley National Laboratory"/>
            <person name="Steindorff A."/>
            <person name="Hensen N."/>
            <person name="Bonometti L."/>
            <person name="Westerberg I."/>
            <person name="Brannstrom I.O."/>
            <person name="Guillou S."/>
            <person name="Cros-Aarteil S."/>
            <person name="Calhoun S."/>
            <person name="Haridas S."/>
            <person name="Kuo A."/>
            <person name="Mondo S."/>
            <person name="Pangilinan J."/>
            <person name="Riley R."/>
            <person name="Labutti K."/>
            <person name="Andreopoulos B."/>
            <person name="Lipzen A."/>
            <person name="Chen C."/>
            <person name="Yanf M."/>
            <person name="Daum C."/>
            <person name="Ng V."/>
            <person name="Clum A."/>
            <person name="Ohm R."/>
            <person name="Martin F."/>
            <person name="Silar P."/>
            <person name="Natvig D."/>
            <person name="Lalanne C."/>
            <person name="Gautier V."/>
            <person name="Ament-Velasquez S.L."/>
            <person name="Kruys A."/>
            <person name="Hutchinson M.I."/>
            <person name="Powell A.J."/>
            <person name="Barry K."/>
            <person name="Miller A.N."/>
            <person name="Grigoriev I.V."/>
            <person name="Debuchy R."/>
            <person name="Gladieux P."/>
            <person name="Thoren M.H."/>
            <person name="Johannesson H."/>
        </authorList>
    </citation>
    <scope>NUCLEOTIDE SEQUENCE</scope>
    <source>
        <strain evidence="1">CBS 757.83</strain>
    </source>
</reference>
<gene>
    <name evidence="1" type="ORF">N658DRAFT_278082</name>
</gene>